<dbReference type="AlphaFoldDB" id="A0A7J7G010"/>
<reference evidence="2 3" key="2">
    <citation type="submission" date="2020-07" db="EMBL/GenBank/DDBJ databases">
        <title>Genome assembly of wild tea tree DASZ reveals pedigree and selection history of tea varieties.</title>
        <authorList>
            <person name="Zhang W."/>
        </authorList>
    </citation>
    <scope>NUCLEOTIDE SEQUENCE [LARGE SCALE GENOMIC DNA]</scope>
    <source>
        <strain evidence="3">cv. G240</strain>
        <tissue evidence="2">Leaf</tissue>
    </source>
</reference>
<comment type="caution">
    <text evidence="2">The sequence shown here is derived from an EMBL/GenBank/DDBJ whole genome shotgun (WGS) entry which is preliminary data.</text>
</comment>
<evidence type="ECO:0000313" key="2">
    <source>
        <dbReference type="EMBL" id="KAF5933777.1"/>
    </source>
</evidence>
<sequence length="193" mass="21914">MEKSHLKPLDPRPLPDPLPPRHNPAQYCIFHQQHGHPIDLCYCLHHEIQDLINNKVIALPSKPNRMACWSSLHLTGLGLRPSALFCCYRPLNSANRGNSGMATGFRARRIEHTSSKHSEAGLQWPPFVTNLSEIQFRGKSVFLRQRQGKKASQAQFSVNMEDMMRQLQETMQAMQQDAARQTEVAAHQTEVVA</sequence>
<gene>
    <name evidence="2" type="ORF">HYC85_029948</name>
</gene>
<protein>
    <submittedName>
        <fullName evidence="2">Uncharacterized protein</fullName>
    </submittedName>
</protein>
<reference evidence="3" key="1">
    <citation type="journal article" date="2020" name="Nat. Commun.">
        <title>Genome assembly of wild tea tree DASZ reveals pedigree and selection history of tea varieties.</title>
        <authorList>
            <person name="Zhang W."/>
            <person name="Zhang Y."/>
            <person name="Qiu H."/>
            <person name="Guo Y."/>
            <person name="Wan H."/>
            <person name="Zhang X."/>
            <person name="Scossa F."/>
            <person name="Alseekh S."/>
            <person name="Zhang Q."/>
            <person name="Wang P."/>
            <person name="Xu L."/>
            <person name="Schmidt M.H."/>
            <person name="Jia X."/>
            <person name="Li D."/>
            <person name="Zhu A."/>
            <person name="Guo F."/>
            <person name="Chen W."/>
            <person name="Ni D."/>
            <person name="Usadel B."/>
            <person name="Fernie A.R."/>
            <person name="Wen W."/>
        </authorList>
    </citation>
    <scope>NUCLEOTIDE SEQUENCE [LARGE SCALE GENOMIC DNA]</scope>
    <source>
        <strain evidence="3">cv. G240</strain>
    </source>
</reference>
<organism evidence="2 3">
    <name type="scientific">Camellia sinensis</name>
    <name type="common">Tea plant</name>
    <name type="synonym">Thea sinensis</name>
    <dbReference type="NCBI Taxonomy" id="4442"/>
    <lineage>
        <taxon>Eukaryota</taxon>
        <taxon>Viridiplantae</taxon>
        <taxon>Streptophyta</taxon>
        <taxon>Embryophyta</taxon>
        <taxon>Tracheophyta</taxon>
        <taxon>Spermatophyta</taxon>
        <taxon>Magnoliopsida</taxon>
        <taxon>eudicotyledons</taxon>
        <taxon>Gunneridae</taxon>
        <taxon>Pentapetalae</taxon>
        <taxon>asterids</taxon>
        <taxon>Ericales</taxon>
        <taxon>Theaceae</taxon>
        <taxon>Camellia</taxon>
    </lineage>
</organism>
<name>A0A7J7G010_CAMSI</name>
<dbReference type="EMBL" id="JACBKZ010000014">
    <property type="protein sequence ID" value="KAF5933777.1"/>
    <property type="molecule type" value="Genomic_DNA"/>
</dbReference>
<dbReference type="Proteomes" id="UP000593564">
    <property type="component" value="Unassembled WGS sequence"/>
</dbReference>
<accession>A0A7J7G010</accession>
<feature type="region of interest" description="Disordered" evidence="1">
    <location>
        <begin position="173"/>
        <end position="193"/>
    </location>
</feature>
<keyword evidence="3" id="KW-1185">Reference proteome</keyword>
<evidence type="ECO:0000256" key="1">
    <source>
        <dbReference type="SAM" id="MobiDB-lite"/>
    </source>
</evidence>
<evidence type="ECO:0000313" key="3">
    <source>
        <dbReference type="Proteomes" id="UP000593564"/>
    </source>
</evidence>
<proteinExistence type="predicted"/>